<sequence length="198" mass="22453">MKKVVALICIISCVFTMSVGVFATEQEEVTLNVLEEMYELKTIDEVPEGIEPIELELEEVEDFIKSIEKYNTETEPDGEIEVSDDYNSNEMRILSSSCKSQKISKKELIGILLWKKLYGTIKICDNKITEANSLGMSFEGYSPGITLRDSSVKTRYDISDNGKTITLYGEGDVDYYLLIDGAIKLFTLHTEMEFDYSL</sequence>
<evidence type="ECO:0000256" key="1">
    <source>
        <dbReference type="SAM" id="SignalP"/>
    </source>
</evidence>
<reference evidence="3" key="1">
    <citation type="submission" date="2017-06" db="EMBL/GenBank/DDBJ databases">
        <authorList>
            <person name="Varghese N."/>
            <person name="Submissions S."/>
        </authorList>
    </citation>
    <scope>NUCLEOTIDE SEQUENCE [LARGE SCALE GENOMIC DNA]</scope>
    <source>
        <strain evidence="3">SCA</strain>
    </source>
</reference>
<keyword evidence="1" id="KW-0732">Signal</keyword>
<dbReference type="AlphaFoldDB" id="A0A239JLS9"/>
<gene>
    <name evidence="2" type="ORF">SAMN05446037_10378</name>
</gene>
<feature type="chain" id="PRO_5012692500" evidence="1">
    <location>
        <begin position="24"/>
        <end position="198"/>
    </location>
</feature>
<keyword evidence="3" id="KW-1185">Reference proteome</keyword>
<protein>
    <submittedName>
        <fullName evidence="2">Uncharacterized protein</fullName>
    </submittedName>
</protein>
<evidence type="ECO:0000313" key="3">
    <source>
        <dbReference type="Proteomes" id="UP000198304"/>
    </source>
</evidence>
<evidence type="ECO:0000313" key="2">
    <source>
        <dbReference type="EMBL" id="SNT06976.1"/>
    </source>
</evidence>
<dbReference type="EMBL" id="FZOJ01000037">
    <property type="protein sequence ID" value="SNT06976.1"/>
    <property type="molecule type" value="Genomic_DNA"/>
</dbReference>
<feature type="signal peptide" evidence="1">
    <location>
        <begin position="1"/>
        <end position="23"/>
    </location>
</feature>
<organism evidence="2 3">
    <name type="scientific">Anaerovirgula multivorans</name>
    <dbReference type="NCBI Taxonomy" id="312168"/>
    <lineage>
        <taxon>Bacteria</taxon>
        <taxon>Bacillati</taxon>
        <taxon>Bacillota</taxon>
        <taxon>Clostridia</taxon>
        <taxon>Peptostreptococcales</taxon>
        <taxon>Natronincolaceae</taxon>
        <taxon>Anaerovirgula</taxon>
    </lineage>
</organism>
<dbReference type="RefSeq" id="WP_089285051.1">
    <property type="nucleotide sequence ID" value="NZ_FZOJ01000037.1"/>
</dbReference>
<dbReference type="Proteomes" id="UP000198304">
    <property type="component" value="Unassembled WGS sequence"/>
</dbReference>
<proteinExistence type="predicted"/>
<dbReference type="OrthoDB" id="9951403at2"/>
<accession>A0A239JLS9</accession>
<name>A0A239JLS9_9FIRM</name>